<gene>
    <name evidence="4" type="ORF">GCM10008021_26270</name>
    <name evidence="2" type="ORF">GCM10010914_20650</name>
    <name evidence="3" type="ORF">GCM10010914_29860</name>
</gene>
<organism evidence="3 6">
    <name type="scientific">Deinococcus wulumuqiensis</name>
    <dbReference type="NCBI Taxonomy" id="980427"/>
    <lineage>
        <taxon>Bacteria</taxon>
        <taxon>Thermotogati</taxon>
        <taxon>Deinococcota</taxon>
        <taxon>Deinococci</taxon>
        <taxon>Deinococcales</taxon>
        <taxon>Deinococcaceae</taxon>
        <taxon>Deinococcus</taxon>
    </lineage>
</organism>
<dbReference type="EMBL" id="BMLZ01000045">
    <property type="protein sequence ID" value="GGP30976.1"/>
    <property type="molecule type" value="Genomic_DNA"/>
</dbReference>
<feature type="compositionally biased region" description="Basic and acidic residues" evidence="1">
    <location>
        <begin position="187"/>
        <end position="206"/>
    </location>
</feature>
<name>A0AAV4K7V2_9DEIO</name>
<reference evidence="3" key="2">
    <citation type="journal article" date="2014" name="Int. J. Syst. Evol. Microbiol.">
        <title>Complete genome sequence of Corynebacterium casei LMG S-19264T (=DSM 44701T), isolated from a smear-ripened cheese.</title>
        <authorList>
            <consortium name="US DOE Joint Genome Institute (JGI-PGF)"/>
            <person name="Walter F."/>
            <person name="Albersmeier A."/>
            <person name="Kalinowski J."/>
            <person name="Ruckert C."/>
        </authorList>
    </citation>
    <scope>NUCLEOTIDE SEQUENCE</scope>
    <source>
        <strain evidence="3">CGMCC 1.8885</strain>
    </source>
</reference>
<reference evidence="5" key="3">
    <citation type="journal article" date="2019" name="Int. J. Syst. Evol. Microbiol.">
        <title>The Global Catalogue of Microorganisms (GCM) 10K type strain sequencing project: providing services to taxonomists for standard genome sequencing and annotation.</title>
        <authorList>
            <consortium name="The Broad Institute Genomics Platform"/>
            <consortium name="The Broad Institute Genome Sequencing Center for Infectious Disease"/>
            <person name="Wu L."/>
            <person name="Ma J."/>
        </authorList>
    </citation>
    <scope>NUCLEOTIDE SEQUENCE [LARGE SCALE GENOMIC DNA]</scope>
    <source>
        <strain evidence="5">CGMCC 1.8884</strain>
    </source>
</reference>
<accession>A0AAV4K7V2</accession>
<evidence type="ECO:0000313" key="5">
    <source>
        <dbReference type="Proteomes" id="UP000630135"/>
    </source>
</evidence>
<sequence length="367" mass="41149">MGNQLKEASREVYCYYLYLQNWWSQLMSGLQRQTLAASLVTSALGRQPVVAVPMTFIHLLPDCTAATFLAQCCYLSEQSDDPEGWFERSHAQWRSDLCLSPEQVRRCVRDCAGMVEVKKMGLPARNFYRVLPEGISTRLATLRPPDAEPVTVPAAQAMSCHREQPQPVTSGSQPPALRPTLPHSSSFKREEQKEKKTVSERVRDDVQPSPPVRAEALPKLLSIWNTNRGDLPEAVGLSTHRRKAMTVLLADCDGDGERAVELLTDAVKEVAADDFWKAKKFGLDTLLPKVLGKAEAYRSRSAVKSPKLSEPLPDFGVGQVVLYRRERYAIEAITDRHIDLWDEQNGSARILINSDDIRAIRPLEVRA</sequence>
<protein>
    <submittedName>
        <fullName evidence="3">Uncharacterized protein</fullName>
    </submittedName>
</protein>
<reference evidence="4" key="1">
    <citation type="journal article" date="2014" name="Int. J. Syst. Evol. Microbiol.">
        <title>Complete genome of a new Firmicutes species belonging to the dominant human colonic microbiota ('Ruminococcus bicirculans') reveals two chromosomes and a selective capacity to utilize plant glucans.</title>
        <authorList>
            <consortium name="NISC Comparative Sequencing Program"/>
            <person name="Wegmann U."/>
            <person name="Louis P."/>
            <person name="Goesmann A."/>
            <person name="Henrissat B."/>
            <person name="Duncan S.H."/>
            <person name="Flint H.J."/>
        </authorList>
    </citation>
    <scope>NUCLEOTIDE SEQUENCE</scope>
    <source>
        <strain evidence="4">CGMCC 1.8884</strain>
    </source>
</reference>
<comment type="caution">
    <text evidence="3">The sequence shown here is derived from an EMBL/GenBank/DDBJ whole genome shotgun (WGS) entry which is preliminary data.</text>
</comment>
<evidence type="ECO:0000256" key="1">
    <source>
        <dbReference type="SAM" id="MobiDB-lite"/>
    </source>
</evidence>
<dbReference type="EMBL" id="BMMA01000020">
    <property type="protein sequence ID" value="GGI86104.1"/>
    <property type="molecule type" value="Genomic_DNA"/>
</dbReference>
<feature type="region of interest" description="Disordered" evidence="1">
    <location>
        <begin position="156"/>
        <end position="211"/>
    </location>
</feature>
<reference evidence="3" key="4">
    <citation type="submission" date="2023-08" db="EMBL/GenBank/DDBJ databases">
        <authorList>
            <person name="Sun Q."/>
            <person name="Zhou Y."/>
        </authorList>
    </citation>
    <scope>NUCLEOTIDE SEQUENCE</scope>
    <source>
        <strain evidence="4">CGMCC 1.8884</strain>
        <strain evidence="3">CGMCC 1.8885</strain>
    </source>
</reference>
<proteinExistence type="predicted"/>
<dbReference type="AlphaFoldDB" id="A0AAV4K7V2"/>
<evidence type="ECO:0000313" key="6">
    <source>
        <dbReference type="Proteomes" id="UP000652720"/>
    </source>
</evidence>
<dbReference type="Proteomes" id="UP000630135">
    <property type="component" value="Unassembled WGS sequence"/>
</dbReference>
<keyword evidence="5" id="KW-1185">Reference proteome</keyword>
<evidence type="ECO:0000313" key="2">
    <source>
        <dbReference type="EMBL" id="GGI86104.1"/>
    </source>
</evidence>
<dbReference type="EMBL" id="BMMA01000051">
    <property type="protein sequence ID" value="GGI93319.1"/>
    <property type="molecule type" value="Genomic_DNA"/>
</dbReference>
<evidence type="ECO:0000313" key="4">
    <source>
        <dbReference type="EMBL" id="GGP30976.1"/>
    </source>
</evidence>
<dbReference type="Proteomes" id="UP000652720">
    <property type="component" value="Unassembled WGS sequence"/>
</dbReference>
<evidence type="ECO:0000313" key="3">
    <source>
        <dbReference type="EMBL" id="GGI93319.1"/>
    </source>
</evidence>